<comment type="similarity">
    <text evidence="7">Belongs to the DHHC palmitoyltransferase family.</text>
</comment>
<dbReference type="EC" id="2.3.1.225" evidence="7"/>
<evidence type="ECO:0000256" key="8">
    <source>
        <dbReference type="SAM" id="MobiDB-lite"/>
    </source>
</evidence>
<comment type="caution">
    <text evidence="10">The sequence shown here is derived from an EMBL/GenBank/DDBJ whole genome shotgun (WGS) entry which is preliminary data.</text>
</comment>
<evidence type="ECO:0000313" key="10">
    <source>
        <dbReference type="EMBL" id="DAZ97369.1"/>
    </source>
</evidence>
<keyword evidence="5 7" id="KW-0472">Membrane</keyword>
<sequence length="408" mass="45544">MSSPHWRDPLHYVFLLGYGVVNGATLCMRHLGPLFVALGMGLIFAVGAIFVYAIVPMIADSHIELAMHMVIVLTLLFNIYFNYAMCVATDPVDIEDDDDDDVTVSEMVMNEEDEDEVADEEDDGDDAVSRGQVKEKEGSDEDNKATDDDLESVPLTSINRRGSSANLSKLGQRDDESPYSGDKVMTVRSPMRRSDPNFRASYCRTCRMNRPLRAHHCSVCAKCIDQMDHHCPWVNNCVGRGNYRYFVSFLIWLSVGSWYAAVISFVPAYSTLTQVQYKKLIALFSTPLLNWVQVQPANLFQFAFCIAVSAGLAVSILGGWHLYLIATAQTSVEFQINRAPRRRQLYGGRIVSPYSRGNAHANWELVFGRCSNKLLALLPSTRLPPNRSKLFARSGLAAFPTMDSNAIV</sequence>
<dbReference type="AlphaFoldDB" id="A0AAV2YVW2"/>
<feature type="transmembrane region" description="Helical" evidence="7">
    <location>
        <begin position="35"/>
        <end position="59"/>
    </location>
</feature>
<evidence type="ECO:0000259" key="9">
    <source>
        <dbReference type="Pfam" id="PF01529"/>
    </source>
</evidence>
<name>A0AAV2YVW2_9STRA</name>
<dbReference type="PROSITE" id="PS50216">
    <property type="entry name" value="DHHC"/>
    <property type="match status" value="1"/>
</dbReference>
<feature type="compositionally biased region" description="Basic and acidic residues" evidence="8">
    <location>
        <begin position="132"/>
        <end position="147"/>
    </location>
</feature>
<dbReference type="GO" id="GO:0016020">
    <property type="term" value="C:membrane"/>
    <property type="evidence" value="ECO:0007669"/>
    <property type="project" value="UniProtKB-SubCell"/>
</dbReference>
<evidence type="ECO:0000256" key="5">
    <source>
        <dbReference type="ARBA" id="ARBA00023136"/>
    </source>
</evidence>
<evidence type="ECO:0000256" key="4">
    <source>
        <dbReference type="ARBA" id="ARBA00022989"/>
    </source>
</evidence>
<reference evidence="10" key="2">
    <citation type="journal article" date="2023" name="Microbiol Resour">
        <title>Decontamination and Annotation of the Draft Genome Sequence of the Oomycete Lagenidium giganteum ARSEF 373.</title>
        <authorList>
            <person name="Morgan W.R."/>
            <person name="Tartar A."/>
        </authorList>
    </citation>
    <scope>NUCLEOTIDE SEQUENCE</scope>
    <source>
        <strain evidence="10">ARSEF 373</strain>
    </source>
</reference>
<feature type="region of interest" description="Disordered" evidence="8">
    <location>
        <begin position="109"/>
        <end position="186"/>
    </location>
</feature>
<feature type="transmembrane region" description="Helical" evidence="7">
    <location>
        <begin position="299"/>
        <end position="325"/>
    </location>
</feature>
<evidence type="ECO:0000256" key="2">
    <source>
        <dbReference type="ARBA" id="ARBA00022679"/>
    </source>
</evidence>
<organism evidence="10 11">
    <name type="scientific">Lagenidium giganteum</name>
    <dbReference type="NCBI Taxonomy" id="4803"/>
    <lineage>
        <taxon>Eukaryota</taxon>
        <taxon>Sar</taxon>
        <taxon>Stramenopiles</taxon>
        <taxon>Oomycota</taxon>
        <taxon>Peronosporomycetes</taxon>
        <taxon>Pythiales</taxon>
        <taxon>Pythiaceae</taxon>
    </lineage>
</organism>
<feature type="compositionally biased region" description="Acidic residues" evidence="8">
    <location>
        <begin position="109"/>
        <end position="126"/>
    </location>
</feature>
<keyword evidence="11" id="KW-1185">Reference proteome</keyword>
<feature type="domain" description="Palmitoyltransferase DHHC" evidence="9">
    <location>
        <begin position="199"/>
        <end position="335"/>
    </location>
</feature>
<feature type="transmembrane region" description="Helical" evidence="7">
    <location>
        <begin position="65"/>
        <end position="83"/>
    </location>
</feature>
<protein>
    <recommendedName>
        <fullName evidence="7">Palmitoyltransferase</fullName>
        <ecNumber evidence="7">2.3.1.225</ecNumber>
    </recommendedName>
</protein>
<proteinExistence type="inferred from homology"/>
<dbReference type="InterPro" id="IPR001594">
    <property type="entry name" value="Palmitoyltrfase_DHHC"/>
</dbReference>
<dbReference type="EMBL" id="DAKRPA010000137">
    <property type="protein sequence ID" value="DAZ97369.1"/>
    <property type="molecule type" value="Genomic_DNA"/>
</dbReference>
<feature type="transmembrane region" description="Helical" evidence="7">
    <location>
        <begin position="249"/>
        <end position="270"/>
    </location>
</feature>
<dbReference type="Proteomes" id="UP001146120">
    <property type="component" value="Unassembled WGS sequence"/>
</dbReference>
<dbReference type="GO" id="GO:0019706">
    <property type="term" value="F:protein-cysteine S-palmitoyltransferase activity"/>
    <property type="evidence" value="ECO:0007669"/>
    <property type="project" value="UniProtKB-EC"/>
</dbReference>
<reference evidence="10" key="1">
    <citation type="submission" date="2022-11" db="EMBL/GenBank/DDBJ databases">
        <authorList>
            <person name="Morgan W.R."/>
            <person name="Tartar A."/>
        </authorList>
    </citation>
    <scope>NUCLEOTIDE SEQUENCE</scope>
    <source>
        <strain evidence="10">ARSEF 373</strain>
    </source>
</reference>
<evidence type="ECO:0000313" key="11">
    <source>
        <dbReference type="Proteomes" id="UP001146120"/>
    </source>
</evidence>
<dbReference type="InterPro" id="IPR039859">
    <property type="entry name" value="PFA4/ZDH16/20/ERF2-like"/>
</dbReference>
<comment type="subcellular location">
    <subcellularLocation>
        <location evidence="1">Membrane</location>
        <topology evidence="1">Multi-pass membrane protein</topology>
    </subcellularLocation>
</comment>
<evidence type="ECO:0000256" key="7">
    <source>
        <dbReference type="RuleBase" id="RU079119"/>
    </source>
</evidence>
<feature type="transmembrane region" description="Helical" evidence="7">
    <location>
        <begin position="12"/>
        <end position="28"/>
    </location>
</feature>
<dbReference type="PANTHER" id="PTHR12246">
    <property type="entry name" value="PALMITOYLTRANSFERASE ZDHHC16"/>
    <property type="match status" value="1"/>
</dbReference>
<keyword evidence="4 7" id="KW-1133">Transmembrane helix</keyword>
<keyword evidence="2 7" id="KW-0808">Transferase</keyword>
<comment type="domain">
    <text evidence="7">The DHHC domain is required for palmitoyltransferase activity.</text>
</comment>
<evidence type="ECO:0000256" key="3">
    <source>
        <dbReference type="ARBA" id="ARBA00022692"/>
    </source>
</evidence>
<keyword evidence="6 7" id="KW-0012">Acyltransferase</keyword>
<evidence type="ECO:0000256" key="6">
    <source>
        <dbReference type="ARBA" id="ARBA00023315"/>
    </source>
</evidence>
<dbReference type="Pfam" id="PF01529">
    <property type="entry name" value="DHHC"/>
    <property type="match status" value="1"/>
</dbReference>
<comment type="catalytic activity">
    <reaction evidence="7">
        <text>L-cysteinyl-[protein] + hexadecanoyl-CoA = S-hexadecanoyl-L-cysteinyl-[protein] + CoA</text>
        <dbReference type="Rhea" id="RHEA:36683"/>
        <dbReference type="Rhea" id="RHEA-COMP:10131"/>
        <dbReference type="Rhea" id="RHEA-COMP:11032"/>
        <dbReference type="ChEBI" id="CHEBI:29950"/>
        <dbReference type="ChEBI" id="CHEBI:57287"/>
        <dbReference type="ChEBI" id="CHEBI:57379"/>
        <dbReference type="ChEBI" id="CHEBI:74151"/>
        <dbReference type="EC" id="2.3.1.225"/>
    </reaction>
</comment>
<evidence type="ECO:0000256" key="1">
    <source>
        <dbReference type="ARBA" id="ARBA00004141"/>
    </source>
</evidence>
<feature type="compositionally biased region" description="Polar residues" evidence="8">
    <location>
        <begin position="154"/>
        <end position="169"/>
    </location>
</feature>
<gene>
    <name evidence="10" type="ORF">N0F65_003392</name>
</gene>
<accession>A0AAV2YVW2</accession>
<keyword evidence="3 7" id="KW-0812">Transmembrane</keyword>